<dbReference type="RefSeq" id="WP_048554669.1">
    <property type="nucleotide sequence ID" value="NZ_HF570958.1"/>
</dbReference>
<comment type="caution">
    <text evidence="1">The sequence shown here is derived from an EMBL/GenBank/DDBJ whole genome shotgun (WGS) entry which is preliminary data.</text>
</comment>
<proteinExistence type="predicted"/>
<name>A0A077M0P8_9MICO</name>
<evidence type="ECO:0000313" key="1">
    <source>
        <dbReference type="EMBL" id="CCH77764.1"/>
    </source>
</evidence>
<reference evidence="1 2" key="1">
    <citation type="journal article" date="2013" name="ISME J.">
        <title>A metabolic model for members of the genus Tetrasphaera involved in enhanced biological phosphorus removal.</title>
        <authorList>
            <person name="Kristiansen R."/>
            <person name="Nguyen H.T.T."/>
            <person name="Saunders A.M."/>
            <person name="Nielsen J.L."/>
            <person name="Wimmer R."/>
            <person name="Le V.Q."/>
            <person name="McIlroy S.J."/>
            <person name="Petrovski S."/>
            <person name="Seviour R.J."/>
            <person name="Calteau A."/>
            <person name="Nielsen K.L."/>
            <person name="Nielsen P.H."/>
        </authorList>
    </citation>
    <scope>NUCLEOTIDE SEQUENCE [LARGE SCALE GENOMIC DNA]</scope>
    <source>
        <strain evidence="1 2">T1-X7</strain>
    </source>
</reference>
<organism evidence="1 2">
    <name type="scientific">Nostocoides japonicum T1-X7</name>
    <dbReference type="NCBI Taxonomy" id="1194083"/>
    <lineage>
        <taxon>Bacteria</taxon>
        <taxon>Bacillati</taxon>
        <taxon>Actinomycetota</taxon>
        <taxon>Actinomycetes</taxon>
        <taxon>Micrococcales</taxon>
        <taxon>Intrasporangiaceae</taxon>
        <taxon>Nostocoides</taxon>
    </lineage>
</organism>
<sequence>MPTRDHDPRCPRCRAGEHSSCERVLLDAGEDDAVCVCPCHAGAELDDPQRRLTLVLGERRPVRHDVVTDLSGLRLPHLAGAGRVSRSRRRPAAWVQQDLDRIVAEHDGQPWRGHVGEYRVPTPTGPLSVRALVLDEDRTILEFTRWLQPPDGSQEWLNDLCRRYLAAAWAAGIPSYQSPAATRSSGDFQLATPDAAEALAQWLPQEIAWQAEADQHATDTLTPWQWQTRHAQQHAGEATP</sequence>
<keyword evidence="2" id="KW-1185">Reference proteome</keyword>
<dbReference type="STRING" id="1194083.BN12_2200005"/>
<dbReference type="Proteomes" id="UP000035721">
    <property type="component" value="Unassembled WGS sequence"/>
</dbReference>
<evidence type="ECO:0000313" key="2">
    <source>
        <dbReference type="Proteomes" id="UP000035721"/>
    </source>
</evidence>
<protein>
    <submittedName>
        <fullName evidence="1">Uncharacterized protein</fullName>
    </submittedName>
</protein>
<accession>A0A077M0P8</accession>
<dbReference type="AlphaFoldDB" id="A0A077M0P8"/>
<gene>
    <name evidence="1" type="ORF">BN12_2200005</name>
</gene>
<dbReference type="EMBL" id="CAJB01000136">
    <property type="protein sequence ID" value="CCH77764.1"/>
    <property type="molecule type" value="Genomic_DNA"/>
</dbReference>